<proteinExistence type="predicted"/>
<reference evidence="3 4" key="1">
    <citation type="submission" date="2016-11" db="EMBL/GenBank/DDBJ databases">
        <authorList>
            <person name="Jaros S."/>
            <person name="Januszkiewicz K."/>
            <person name="Wedrychowicz H."/>
        </authorList>
    </citation>
    <scope>NUCLEOTIDE SEQUENCE [LARGE SCALE GENOMIC DNA]</scope>
    <source>
        <strain evidence="3 4">DSM 10068</strain>
    </source>
</reference>
<dbReference type="STRING" id="1123282.SAMN02745823_02438"/>
<evidence type="ECO:0000313" key="4">
    <source>
        <dbReference type="Proteomes" id="UP000183995"/>
    </source>
</evidence>
<protein>
    <submittedName>
        <fullName evidence="3">Calcineurin-like phosphoesterase</fullName>
    </submittedName>
</protein>
<dbReference type="OrthoDB" id="9773856at2"/>
<dbReference type="PANTHER" id="PTHR31302:SF0">
    <property type="entry name" value="TRANSMEMBRANE PROTEIN WITH METALLOPHOSPHOESTERASE DOMAIN"/>
    <property type="match status" value="1"/>
</dbReference>
<name>A0A1M5YEI6_9FIRM</name>
<dbReference type="EMBL" id="FQXV01000008">
    <property type="protein sequence ID" value="SHI10362.1"/>
    <property type="molecule type" value="Genomic_DNA"/>
</dbReference>
<dbReference type="SUPFAM" id="SSF56300">
    <property type="entry name" value="Metallo-dependent phosphatases"/>
    <property type="match status" value="1"/>
</dbReference>
<dbReference type="GO" id="GO:0016787">
    <property type="term" value="F:hydrolase activity"/>
    <property type="evidence" value="ECO:0007669"/>
    <property type="project" value="InterPro"/>
</dbReference>
<dbReference type="PANTHER" id="PTHR31302">
    <property type="entry name" value="TRANSMEMBRANE PROTEIN WITH METALLOPHOSPHOESTERASE DOMAIN-RELATED"/>
    <property type="match status" value="1"/>
</dbReference>
<dbReference type="Gene3D" id="3.60.21.10">
    <property type="match status" value="1"/>
</dbReference>
<dbReference type="InterPro" id="IPR004843">
    <property type="entry name" value="Calcineurin-like_PHP"/>
</dbReference>
<dbReference type="AlphaFoldDB" id="A0A1M5YEI6"/>
<evidence type="ECO:0000259" key="1">
    <source>
        <dbReference type="Pfam" id="PF00149"/>
    </source>
</evidence>
<accession>A0A1M5YEI6</accession>
<dbReference type="Pfam" id="PF00149">
    <property type="entry name" value="Metallophos"/>
    <property type="match status" value="1"/>
</dbReference>
<organism evidence="3 4">
    <name type="scientific">Sporobacter termitidis DSM 10068</name>
    <dbReference type="NCBI Taxonomy" id="1123282"/>
    <lineage>
        <taxon>Bacteria</taxon>
        <taxon>Bacillati</taxon>
        <taxon>Bacillota</taxon>
        <taxon>Clostridia</taxon>
        <taxon>Eubacteriales</taxon>
        <taxon>Oscillospiraceae</taxon>
        <taxon>Sporobacter</taxon>
    </lineage>
</organism>
<dbReference type="Pfam" id="PF19976">
    <property type="entry name" value="GAAD"/>
    <property type="match status" value="1"/>
</dbReference>
<dbReference type="InterPro" id="IPR045533">
    <property type="entry name" value="GAAD"/>
</dbReference>
<dbReference type="InterPro" id="IPR029052">
    <property type="entry name" value="Metallo-depent_PP-like"/>
</dbReference>
<keyword evidence="4" id="KW-1185">Reference proteome</keyword>
<gene>
    <name evidence="3" type="ORF">SAMN02745823_02438</name>
</gene>
<feature type="domain" description="Calcineurin-like phosphoesterase" evidence="1">
    <location>
        <begin position="10"/>
        <end position="257"/>
    </location>
</feature>
<sequence length="446" mass="51096">MDGDFLIKISFIHLSDIHFVKSSNNPADIDKALRDAIITDLTVNAKKLLNNISGILVTGDIAFSGARTEYEIAKKYLNEISDIFSIKPSDIYCVPGNHDIDQIAARESHIVYQEQCAIDSHSSIDDADKAFAKSINAPCFNDVLFEPIREYNEFASRFNCNISPKRITWIKEFELDYGLKLSLFGANSCYLSNSSDHQPGQPDRLMYIGQAQIPPRMADTAILLMCHHPPECWKFKSDLIDRINKRADIQLYGHMHTQSIELNDNNAILYSGATHPTRSADWVPRYNWITISSNIDNGDRFLNIEIYPRILSKNRDCFLADTANTTNGIYLRHSINIDKKRKIDLEDVIMEISNDLSSKDRKEYTNDQTDMHQTYDEEINERELIYGFYELSVVRQLELLGELELLSEDDKGKSMTSVLNSVIQRSKEQGKFRLLWNSIENKGEIE</sequence>
<dbReference type="Proteomes" id="UP000183995">
    <property type="component" value="Unassembled WGS sequence"/>
</dbReference>
<evidence type="ECO:0000313" key="3">
    <source>
        <dbReference type="EMBL" id="SHI10362.1"/>
    </source>
</evidence>
<dbReference type="InterPro" id="IPR051158">
    <property type="entry name" value="Metallophosphoesterase_sf"/>
</dbReference>
<evidence type="ECO:0000259" key="2">
    <source>
        <dbReference type="Pfam" id="PF19976"/>
    </source>
</evidence>
<feature type="domain" description="GTPase-associated adaptor" evidence="2">
    <location>
        <begin position="382"/>
        <end position="440"/>
    </location>
</feature>